<gene>
    <name evidence="1" type="ORF">S12H4_16516</name>
</gene>
<name>X1TG56_9ZZZZ</name>
<comment type="caution">
    <text evidence="1">The sequence shown here is derived from an EMBL/GenBank/DDBJ whole genome shotgun (WGS) entry which is preliminary data.</text>
</comment>
<organism evidence="1">
    <name type="scientific">marine sediment metagenome</name>
    <dbReference type="NCBI Taxonomy" id="412755"/>
    <lineage>
        <taxon>unclassified sequences</taxon>
        <taxon>metagenomes</taxon>
        <taxon>ecological metagenomes</taxon>
    </lineage>
</organism>
<sequence length="44" mass="5214">QGEKLQITNSQTYVLRNMGILIVDEDNLYSTRQRGHIYVEIKLY</sequence>
<dbReference type="EMBL" id="BARW01007994">
    <property type="protein sequence ID" value="GAI78989.1"/>
    <property type="molecule type" value="Genomic_DNA"/>
</dbReference>
<accession>X1TG56</accession>
<evidence type="ECO:0000313" key="1">
    <source>
        <dbReference type="EMBL" id="GAI78989.1"/>
    </source>
</evidence>
<proteinExistence type="predicted"/>
<protein>
    <submittedName>
        <fullName evidence="1">Uncharacterized protein</fullName>
    </submittedName>
</protein>
<reference evidence="1" key="1">
    <citation type="journal article" date="2014" name="Front. Microbiol.">
        <title>High frequency of phylogenetically diverse reductive dehalogenase-homologous genes in deep subseafloor sedimentary metagenomes.</title>
        <authorList>
            <person name="Kawai M."/>
            <person name="Futagami T."/>
            <person name="Toyoda A."/>
            <person name="Takaki Y."/>
            <person name="Nishi S."/>
            <person name="Hori S."/>
            <person name="Arai W."/>
            <person name="Tsubouchi T."/>
            <person name="Morono Y."/>
            <person name="Uchiyama I."/>
            <person name="Ito T."/>
            <person name="Fujiyama A."/>
            <person name="Inagaki F."/>
            <person name="Takami H."/>
        </authorList>
    </citation>
    <scope>NUCLEOTIDE SEQUENCE</scope>
    <source>
        <strain evidence="1">Expedition CK06-06</strain>
    </source>
</reference>
<dbReference type="AlphaFoldDB" id="X1TG56"/>
<feature type="non-terminal residue" evidence="1">
    <location>
        <position position="1"/>
    </location>
</feature>